<dbReference type="Gene3D" id="1.20.1050.10">
    <property type="match status" value="1"/>
</dbReference>
<dbReference type="InterPro" id="IPR004046">
    <property type="entry name" value="GST_C"/>
</dbReference>
<dbReference type="EMBL" id="BMZS01000003">
    <property type="protein sequence ID" value="GHD46229.1"/>
    <property type="molecule type" value="Genomic_DNA"/>
</dbReference>
<dbReference type="PROSITE" id="PS50404">
    <property type="entry name" value="GST_NTER"/>
    <property type="match status" value="1"/>
</dbReference>
<dbReference type="GO" id="GO:0006559">
    <property type="term" value="P:L-phenylalanine catabolic process"/>
    <property type="evidence" value="ECO:0007669"/>
    <property type="project" value="TreeGrafter"/>
</dbReference>
<name>A0A918XR50_9PROT</name>
<organism evidence="3 4">
    <name type="scientific">Thalassobaculum fulvum</name>
    <dbReference type="NCBI Taxonomy" id="1633335"/>
    <lineage>
        <taxon>Bacteria</taxon>
        <taxon>Pseudomonadati</taxon>
        <taxon>Pseudomonadota</taxon>
        <taxon>Alphaproteobacteria</taxon>
        <taxon>Rhodospirillales</taxon>
        <taxon>Thalassobaculaceae</taxon>
        <taxon>Thalassobaculum</taxon>
    </lineage>
</organism>
<dbReference type="PANTHER" id="PTHR42673">
    <property type="entry name" value="MALEYLACETOACETATE ISOMERASE"/>
    <property type="match status" value="1"/>
</dbReference>
<dbReference type="GO" id="GO:0006749">
    <property type="term" value="P:glutathione metabolic process"/>
    <property type="evidence" value="ECO:0007669"/>
    <property type="project" value="TreeGrafter"/>
</dbReference>
<dbReference type="SFLD" id="SFLDS00019">
    <property type="entry name" value="Glutathione_Transferase_(cytos"/>
    <property type="match status" value="1"/>
</dbReference>
<dbReference type="SFLD" id="SFLDG00358">
    <property type="entry name" value="Main_(cytGST)"/>
    <property type="match status" value="1"/>
</dbReference>
<gene>
    <name evidence="3" type="ORF">GCM10017083_15130</name>
</gene>
<dbReference type="AlphaFoldDB" id="A0A918XR50"/>
<dbReference type="GO" id="GO:0016034">
    <property type="term" value="F:maleylacetoacetate isomerase activity"/>
    <property type="evidence" value="ECO:0007669"/>
    <property type="project" value="TreeGrafter"/>
</dbReference>
<dbReference type="InterPro" id="IPR004045">
    <property type="entry name" value="Glutathione_S-Trfase_N"/>
</dbReference>
<accession>A0A918XR50</accession>
<dbReference type="PROSITE" id="PS50405">
    <property type="entry name" value="GST_CTER"/>
    <property type="match status" value="1"/>
</dbReference>
<dbReference type="InterPro" id="IPR036282">
    <property type="entry name" value="Glutathione-S-Trfase_C_sf"/>
</dbReference>
<feature type="domain" description="GST N-terminal" evidence="1">
    <location>
        <begin position="1"/>
        <end position="83"/>
    </location>
</feature>
<proteinExistence type="predicted"/>
<dbReference type="InterPro" id="IPR010987">
    <property type="entry name" value="Glutathione-S-Trfase_C-like"/>
</dbReference>
<dbReference type="InterPro" id="IPR036249">
    <property type="entry name" value="Thioredoxin-like_sf"/>
</dbReference>
<dbReference type="SUPFAM" id="SSF52833">
    <property type="entry name" value="Thioredoxin-like"/>
    <property type="match status" value="1"/>
</dbReference>
<dbReference type="Pfam" id="PF13417">
    <property type="entry name" value="GST_N_3"/>
    <property type="match status" value="1"/>
</dbReference>
<reference evidence="3" key="2">
    <citation type="submission" date="2020-09" db="EMBL/GenBank/DDBJ databases">
        <authorList>
            <person name="Sun Q."/>
            <person name="Kim S."/>
        </authorList>
    </citation>
    <scope>NUCLEOTIDE SEQUENCE</scope>
    <source>
        <strain evidence="3">KCTC 42651</strain>
    </source>
</reference>
<sequence length="225" mass="25204">MKLYSGPLSLFSRKVEIALTEKGLSYEREMVAFSQTEGYAPKHPAVIAANPKGQVPVLVDGDLALFDSTVILEYLDEAYPEPPLMPRDPKARARCRLLELTADEILLKPLSRLMYRTEPESPDPVRRRQLDDEAARAEQELAGLYRLVEQRLDGPYLCGEFSIADVAMVMSIMYSLRLGGPRLDAVPDLRAWYERASARPSVAAVVDEVSEADRRLSRPVGQDQI</sequence>
<dbReference type="SUPFAM" id="SSF47616">
    <property type="entry name" value="GST C-terminal domain-like"/>
    <property type="match status" value="1"/>
</dbReference>
<dbReference type="Gene3D" id="3.40.30.10">
    <property type="entry name" value="Glutaredoxin"/>
    <property type="match status" value="1"/>
</dbReference>
<dbReference type="InterPro" id="IPR040079">
    <property type="entry name" value="Glutathione_S-Trfase"/>
</dbReference>
<dbReference type="RefSeq" id="WP_189988339.1">
    <property type="nucleotide sequence ID" value="NZ_BMZS01000003.1"/>
</dbReference>
<evidence type="ECO:0000259" key="2">
    <source>
        <dbReference type="PROSITE" id="PS50405"/>
    </source>
</evidence>
<comment type="caution">
    <text evidence="3">The sequence shown here is derived from an EMBL/GenBank/DDBJ whole genome shotgun (WGS) entry which is preliminary data.</text>
</comment>
<dbReference type="Proteomes" id="UP000630353">
    <property type="component" value="Unassembled WGS sequence"/>
</dbReference>
<dbReference type="Pfam" id="PF00043">
    <property type="entry name" value="GST_C"/>
    <property type="match status" value="1"/>
</dbReference>
<evidence type="ECO:0000313" key="3">
    <source>
        <dbReference type="EMBL" id="GHD46229.1"/>
    </source>
</evidence>
<reference evidence="3" key="1">
    <citation type="journal article" date="2014" name="Int. J. Syst. Evol. Microbiol.">
        <title>Complete genome sequence of Corynebacterium casei LMG S-19264T (=DSM 44701T), isolated from a smear-ripened cheese.</title>
        <authorList>
            <consortium name="US DOE Joint Genome Institute (JGI-PGF)"/>
            <person name="Walter F."/>
            <person name="Albersmeier A."/>
            <person name="Kalinowski J."/>
            <person name="Ruckert C."/>
        </authorList>
    </citation>
    <scope>NUCLEOTIDE SEQUENCE</scope>
    <source>
        <strain evidence="3">KCTC 42651</strain>
    </source>
</reference>
<evidence type="ECO:0000259" key="1">
    <source>
        <dbReference type="PROSITE" id="PS50404"/>
    </source>
</evidence>
<protein>
    <submittedName>
        <fullName evidence="3">Glutathione S-transferase</fullName>
    </submittedName>
</protein>
<dbReference type="GO" id="GO:0004364">
    <property type="term" value="F:glutathione transferase activity"/>
    <property type="evidence" value="ECO:0007669"/>
    <property type="project" value="TreeGrafter"/>
</dbReference>
<dbReference type="PANTHER" id="PTHR42673:SF4">
    <property type="entry name" value="MALEYLACETOACETATE ISOMERASE"/>
    <property type="match status" value="1"/>
</dbReference>
<dbReference type="CDD" id="cd00570">
    <property type="entry name" value="GST_N_family"/>
    <property type="match status" value="1"/>
</dbReference>
<feature type="domain" description="GST C-terminal" evidence="2">
    <location>
        <begin position="88"/>
        <end position="216"/>
    </location>
</feature>
<keyword evidence="4" id="KW-1185">Reference proteome</keyword>
<evidence type="ECO:0000313" key="4">
    <source>
        <dbReference type="Proteomes" id="UP000630353"/>
    </source>
</evidence>